<comment type="caution">
    <text evidence="2">The sequence shown here is derived from an EMBL/GenBank/DDBJ whole genome shotgun (WGS) entry which is preliminary data.</text>
</comment>
<keyword evidence="1" id="KW-0472">Membrane</keyword>
<reference evidence="2 3" key="1">
    <citation type="submission" date="2023-07" db="EMBL/GenBank/DDBJ databases">
        <title>Sorghum-associated microbial communities from plants grown in Nebraska, USA.</title>
        <authorList>
            <person name="Schachtman D."/>
        </authorList>
    </citation>
    <scope>NUCLEOTIDE SEQUENCE [LARGE SCALE GENOMIC DNA]</scope>
    <source>
        <strain evidence="2 3">DS1001</strain>
    </source>
</reference>
<accession>A0AAJ1SVI6</accession>
<feature type="transmembrane region" description="Helical" evidence="1">
    <location>
        <begin position="125"/>
        <end position="145"/>
    </location>
</feature>
<keyword evidence="3" id="KW-1185">Reference proteome</keyword>
<evidence type="ECO:0000313" key="2">
    <source>
        <dbReference type="EMBL" id="MDQ0147851.1"/>
    </source>
</evidence>
<dbReference type="PANTHER" id="PTHR37305:SF1">
    <property type="entry name" value="MEMBRANE PROTEIN"/>
    <property type="match status" value="1"/>
</dbReference>
<feature type="transmembrane region" description="Helical" evidence="1">
    <location>
        <begin position="241"/>
        <end position="259"/>
    </location>
</feature>
<feature type="transmembrane region" description="Helical" evidence="1">
    <location>
        <begin position="192"/>
        <end position="211"/>
    </location>
</feature>
<dbReference type="GO" id="GO:0005886">
    <property type="term" value="C:plasma membrane"/>
    <property type="evidence" value="ECO:0007669"/>
    <property type="project" value="UniProtKB-SubCell"/>
</dbReference>
<dbReference type="PANTHER" id="PTHR37305">
    <property type="entry name" value="INTEGRAL MEMBRANE PROTEIN-RELATED"/>
    <property type="match status" value="1"/>
</dbReference>
<organism evidence="2 3">
    <name type="scientific">Pseudarthrobacter niigatensis</name>
    <dbReference type="NCBI Taxonomy" id="369935"/>
    <lineage>
        <taxon>Bacteria</taxon>
        <taxon>Bacillati</taxon>
        <taxon>Actinomycetota</taxon>
        <taxon>Actinomycetes</taxon>
        <taxon>Micrococcales</taxon>
        <taxon>Micrococcaceae</taxon>
        <taxon>Pseudarthrobacter</taxon>
    </lineage>
</organism>
<protein>
    <submittedName>
        <fullName evidence="2">ABC-2 type transport system permease protein</fullName>
    </submittedName>
</protein>
<evidence type="ECO:0000256" key="1">
    <source>
        <dbReference type="SAM" id="Phobius"/>
    </source>
</evidence>
<dbReference type="GO" id="GO:0140359">
    <property type="term" value="F:ABC-type transporter activity"/>
    <property type="evidence" value="ECO:0007669"/>
    <property type="project" value="InterPro"/>
</dbReference>
<name>A0AAJ1SVI6_9MICC</name>
<feature type="transmembrane region" description="Helical" evidence="1">
    <location>
        <begin position="77"/>
        <end position="98"/>
    </location>
</feature>
<keyword evidence="1" id="KW-1133">Transmembrane helix</keyword>
<dbReference type="RefSeq" id="WP_307362474.1">
    <property type="nucleotide sequence ID" value="NZ_JAUSTB010000018.1"/>
</dbReference>
<feature type="transmembrane region" description="Helical" evidence="1">
    <location>
        <begin position="160"/>
        <end position="180"/>
    </location>
</feature>
<dbReference type="Pfam" id="PF12679">
    <property type="entry name" value="ABC2_membrane_2"/>
    <property type="match status" value="1"/>
</dbReference>
<keyword evidence="1" id="KW-0812">Transmembrane</keyword>
<evidence type="ECO:0000313" key="3">
    <source>
        <dbReference type="Proteomes" id="UP001239267"/>
    </source>
</evidence>
<proteinExistence type="predicted"/>
<dbReference type="Proteomes" id="UP001239267">
    <property type="component" value="Unassembled WGS sequence"/>
</dbReference>
<gene>
    <name evidence="2" type="ORF">J2T23_003779</name>
</gene>
<sequence>MLASVLLKTLRDQGRLLVAWAVSLALVVAMYAAVWPSVKSQPSISAFIEQMPEAFSSLFATSSADLSTPTGYIQVELLSFMGPIAVLIYAVSSGAGAIGGEEDRHTMDLLLANPVGRGRVVVDKFLAMVAGTFLLAAVMGLSLLLEGNLVDLVLPADKVAAAMLHLALLGVVFGALALALSAATGRTGLSRGVPAVLAVLAYIVNALAPMVDVFDRIQKVSPFFQYIAHDPLRNGTAWDSVLVSAVTIAVLVALAVAGFRRRDVAG</sequence>
<dbReference type="EMBL" id="JAUSTB010000018">
    <property type="protein sequence ID" value="MDQ0147851.1"/>
    <property type="molecule type" value="Genomic_DNA"/>
</dbReference>
<dbReference type="AlphaFoldDB" id="A0AAJ1SVI6"/>
<feature type="transmembrane region" description="Helical" evidence="1">
    <location>
        <begin position="16"/>
        <end position="35"/>
    </location>
</feature>